<organism evidence="3">
    <name type="scientific">Vibrio cholerae (strain MO10)</name>
    <dbReference type="NCBI Taxonomy" id="345072"/>
    <lineage>
        <taxon>Bacteria</taxon>
        <taxon>Pseudomonadati</taxon>
        <taxon>Pseudomonadota</taxon>
        <taxon>Gammaproteobacteria</taxon>
        <taxon>Vibrionales</taxon>
        <taxon>Vibrionaceae</taxon>
        <taxon>Vibrio</taxon>
    </lineage>
</organism>
<feature type="transmembrane region" description="Helical" evidence="1">
    <location>
        <begin position="240"/>
        <end position="260"/>
    </location>
</feature>
<keyword evidence="1" id="KW-0472">Membrane</keyword>
<name>A0A0X1KWQ8_VIBCO</name>
<dbReference type="EMBL" id="DS990136">
    <property type="protein sequence ID" value="EET22700.1"/>
    <property type="molecule type" value="Genomic_DNA"/>
</dbReference>
<dbReference type="Gene3D" id="3.40.50.300">
    <property type="entry name" value="P-loop containing nucleotide triphosphate hydrolases"/>
    <property type="match status" value="1"/>
</dbReference>
<protein>
    <recommendedName>
        <fullName evidence="2">Zona occludens toxin N-terminal domain-containing protein</fullName>
    </recommendedName>
</protein>
<dbReference type="Pfam" id="PF05707">
    <property type="entry name" value="Zot"/>
    <property type="match status" value="1"/>
</dbReference>
<dbReference type="InterPro" id="IPR008900">
    <property type="entry name" value="Zot_N"/>
</dbReference>
<sequence>MLGYDYVSNHYSYLITTCSIYSFRFLTMIYAIVGRPRSGKSYESVVYHIIPAIQSGRKVITNIPLNIPMFEKVFGESAKYLIKVIDAQFTEYGSMNRPFSKVEHYLDDWRDGKNRAPLYVIDEAHMVIPTRLGDPKILEFYSMHGHYGIDIIILTQNLRKIHADIRAMIEMTYYCAKNTAFGSKKTYTKKVRIGDTREDINIEQRTYKEHYFGFYQSHTQSSGAVDEAQAFDITPIWKRWPFWGSLICFIIVILILGYYFQSRKSKTIDAQPLPAEQVEQVPLSAPPQPSISKPQQTIKTVPVSEPLKDFKLYVSGHAKQIAYKKMSFSREIDTKLTFYHVYISAYQDDQFSFSLNNIDLEKMGYQFEALTECVYRITWGSNSRVITCIDESRFNQQKAETVFDHVPKLGI</sequence>
<reference evidence="3" key="1">
    <citation type="submission" date="2005-09" db="EMBL/GenBank/DDBJ databases">
        <title>Annotation of Vibrio cholerae MO10.</title>
        <authorList>
            <person name="Colwell R."/>
            <person name="Grim C.J."/>
            <person name="Young S."/>
            <person name="Jaffe D."/>
            <person name="Gnerre S."/>
            <person name="Berlin A."/>
            <person name="Heiman D."/>
            <person name="Hepburn T."/>
            <person name="Shea T."/>
            <person name="Sykes S."/>
            <person name="Yandava C."/>
            <person name="Alvarado L."/>
            <person name="Kodira C."/>
            <person name="Borodovsky M."/>
            <person name="Heidelberg J."/>
            <person name="Lander E."/>
            <person name="Galagan J."/>
            <person name="Nusbaum C."/>
            <person name="Birren B."/>
        </authorList>
    </citation>
    <scope>NUCLEOTIDE SEQUENCE [LARGE SCALE GENOMIC DNA]</scope>
    <source>
        <strain evidence="3">MO10</strain>
    </source>
</reference>
<keyword evidence="1" id="KW-0812">Transmembrane</keyword>
<keyword evidence="1" id="KW-1133">Transmembrane helix</keyword>
<dbReference type="HOGENOM" id="CLU_056708_0_0_6"/>
<feature type="domain" description="Zona occludens toxin N-terminal" evidence="2">
    <location>
        <begin position="28"/>
        <end position="220"/>
    </location>
</feature>
<feature type="transmembrane region" description="Helical" evidence="1">
    <location>
        <begin position="12"/>
        <end position="33"/>
    </location>
</feature>
<proteinExistence type="predicted"/>
<evidence type="ECO:0000313" key="3">
    <source>
        <dbReference type="EMBL" id="EET22700.1"/>
    </source>
</evidence>
<evidence type="ECO:0000256" key="1">
    <source>
        <dbReference type="SAM" id="Phobius"/>
    </source>
</evidence>
<evidence type="ECO:0000259" key="2">
    <source>
        <dbReference type="Pfam" id="PF05707"/>
    </source>
</evidence>
<dbReference type="AlphaFoldDB" id="A0A0X1KWQ8"/>
<gene>
    <name evidence="3" type="ORF">VchoM_00727</name>
</gene>
<dbReference type="SUPFAM" id="SSF52540">
    <property type="entry name" value="P-loop containing nucleoside triphosphate hydrolases"/>
    <property type="match status" value="1"/>
</dbReference>
<reference evidence="3" key="2">
    <citation type="submission" date="2008-07" db="EMBL/GenBank/DDBJ databases">
        <authorList>
            <consortium name="Broad Institute Genome Sequencing Platform"/>
            <person name="Colwell R."/>
            <person name="Grim C.J."/>
            <person name="Young S."/>
            <person name="Jaffe D."/>
            <person name="Gnerre S."/>
            <person name="Berlin A."/>
            <person name="Heiman D."/>
            <person name="Hepburn T."/>
            <person name="Shea T."/>
            <person name="Sykes S."/>
            <person name="Alvarado L."/>
            <person name="Kodira C."/>
            <person name="Heidelberg J."/>
            <person name="Lander E."/>
            <person name="Galagan J."/>
            <person name="Nusbaum C."/>
            <person name="Birren B."/>
        </authorList>
    </citation>
    <scope>NUCLEOTIDE SEQUENCE [LARGE SCALE GENOMIC DNA]</scope>
    <source>
        <strain evidence="3">MO10</strain>
    </source>
</reference>
<dbReference type="Proteomes" id="UP000004687">
    <property type="component" value="Unassembled WGS sequence"/>
</dbReference>
<accession>A0A0X1KWQ8</accession>
<dbReference type="InterPro" id="IPR027417">
    <property type="entry name" value="P-loop_NTPase"/>
</dbReference>